<dbReference type="RefSeq" id="WP_134844663.1">
    <property type="nucleotide sequence ID" value="NZ_SGVY01000086.1"/>
</dbReference>
<dbReference type="OrthoDB" id="9816036at2"/>
<comment type="caution">
    <text evidence="2">The sequence shown here is derived from an EMBL/GenBank/DDBJ whole genome shotgun (WGS) entry which is preliminary data.</text>
</comment>
<evidence type="ECO:0000313" key="2">
    <source>
        <dbReference type="EMBL" id="TFH69804.1"/>
    </source>
</evidence>
<keyword evidence="3" id="KW-1185">Reference proteome</keyword>
<dbReference type="Pfam" id="PF08867">
    <property type="entry name" value="FRG"/>
    <property type="match status" value="1"/>
</dbReference>
<reference evidence="2 3" key="1">
    <citation type="submission" date="2019-02" db="EMBL/GenBank/DDBJ databases">
        <title>Draft Genome Sequence of the Prevotella sp. BCRC 81118, Isolated from Human Feces.</title>
        <authorList>
            <person name="Huang C.-H."/>
        </authorList>
    </citation>
    <scope>NUCLEOTIDE SEQUENCE [LARGE SCALE GENOMIC DNA]</scope>
    <source>
        <strain evidence="2 3">BCRC 81118</strain>
    </source>
</reference>
<dbReference type="SMART" id="SM00901">
    <property type="entry name" value="FRG"/>
    <property type="match status" value="1"/>
</dbReference>
<dbReference type="EMBL" id="SGVY01000086">
    <property type="protein sequence ID" value="TFH69804.1"/>
    <property type="molecule type" value="Genomic_DNA"/>
</dbReference>
<proteinExistence type="predicted"/>
<evidence type="ECO:0000259" key="1">
    <source>
        <dbReference type="SMART" id="SM00901"/>
    </source>
</evidence>
<gene>
    <name evidence="2" type="ORF">EXN75_16615</name>
</gene>
<evidence type="ECO:0000313" key="3">
    <source>
        <dbReference type="Proteomes" id="UP000297872"/>
    </source>
</evidence>
<dbReference type="GeneID" id="302996879"/>
<protein>
    <submittedName>
        <fullName evidence="2">FRG domain-containing protein</fullName>
    </submittedName>
</protein>
<dbReference type="InterPro" id="IPR014966">
    <property type="entry name" value="FRG-dom"/>
</dbReference>
<accession>A0A4Y8UQ38</accession>
<dbReference type="Proteomes" id="UP000297872">
    <property type="component" value="Unassembled WGS sequence"/>
</dbReference>
<feature type="domain" description="FRG" evidence="1">
    <location>
        <begin position="25"/>
        <end position="134"/>
    </location>
</feature>
<dbReference type="AlphaFoldDB" id="A0A4Y8UQ38"/>
<name>A0A4Y8UQ38_9BACT</name>
<sequence length="307" mass="36341">MELKRAFIETKIKEWNDLFLLNQKFMSNFIFRGQANSEWSLRTSLERLIENHHPTPSRDKALYYIYESEMIKELKWKFPSYEKNLIPKDGELIKWLSIMQHFGAPTRLLDFSQSMYVALFMAMDNSFYDNFSIWCINKDELNLPIFQKYIKGNQVNTVSMDALDDMVYNMANDSIANQQVRIDRIARPRYLFMVRPRMCNERISRQQGLFLVPSTVNVPFEEILKRYYNEENHFMVDIDDLKNWSYEKTLSQQAISVLKINIGKEDKLRLTKALHQMNITSETMYPGLDGLAKSVGRLREGLGDYKD</sequence>
<organism evidence="2 3">
    <name type="scientific">Segatella hominis</name>
    <dbReference type="NCBI Taxonomy" id="2518605"/>
    <lineage>
        <taxon>Bacteria</taxon>
        <taxon>Pseudomonadati</taxon>
        <taxon>Bacteroidota</taxon>
        <taxon>Bacteroidia</taxon>
        <taxon>Bacteroidales</taxon>
        <taxon>Prevotellaceae</taxon>
        <taxon>Segatella</taxon>
    </lineage>
</organism>